<sequence>MNFKDFGLREWLVIIFIILGLAAFVFEDYFKPKIYEAEGVGIGYIGDITLKVKAYKKKDKTIRVTEIEVEHGDTDEIGGVALQKLVDDIKAKQRFDDIDMVAGATFSSEGFKEALDIAIDDIRNQE</sequence>
<dbReference type="EMBL" id="ACDE02000019">
    <property type="protein sequence ID" value="EEO40029.1"/>
    <property type="molecule type" value="Genomic_DNA"/>
</dbReference>
<keyword evidence="1" id="KW-1133">Transmembrane helix</keyword>
<proteinExistence type="predicted"/>
<dbReference type="InterPro" id="IPR007329">
    <property type="entry name" value="FMN-bd"/>
</dbReference>
<dbReference type="eggNOG" id="COG3976">
    <property type="taxonomic scope" value="Bacteria"/>
</dbReference>
<dbReference type="RefSeq" id="WP_005912202.1">
    <property type="nucleotide sequence ID" value="NZ_KQ235737.1"/>
</dbReference>
<reference evidence="3 4" key="1">
    <citation type="submission" date="2011-10" db="EMBL/GenBank/DDBJ databases">
        <title>The Genome Sequence of Fusobacterium sp. 4_1_13.</title>
        <authorList>
            <consortium name="The Broad Institute Genome Sequencing Platform"/>
            <person name="Earl A."/>
            <person name="Ward D."/>
            <person name="Feldgarden M."/>
            <person name="Gevers D."/>
            <person name="Strauss J."/>
            <person name="Ambrose C."/>
            <person name="Allen-Vercoe E."/>
            <person name="Young S.K."/>
            <person name="Zeng Q."/>
            <person name="Gargeya S."/>
            <person name="Fitzgerald M."/>
            <person name="Haas B."/>
            <person name="Abouelleil A."/>
            <person name="Alvarado L."/>
            <person name="Arachchi H.M."/>
            <person name="Berlin A."/>
            <person name="Brown A."/>
            <person name="Chapman S.B."/>
            <person name="Chen Z."/>
            <person name="Dunbar C."/>
            <person name="Freedman E."/>
            <person name="Gearin G."/>
            <person name="Goldberg J."/>
            <person name="Griggs A."/>
            <person name="Gujja S."/>
            <person name="Heiman D."/>
            <person name="Howarth C."/>
            <person name="Larson L."/>
            <person name="Lui A."/>
            <person name="MacDonald P.J."/>
            <person name="Montmayeur A."/>
            <person name="Murphy C."/>
            <person name="Neiman D."/>
            <person name="Pearson M."/>
            <person name="Priest M."/>
            <person name="Roberts A."/>
            <person name="Saif S."/>
            <person name="Shea T."/>
            <person name="Shenoy N."/>
            <person name="Sisk P."/>
            <person name="Stolte C."/>
            <person name="Sykes S."/>
            <person name="Wortman J."/>
            <person name="Nusbaum C."/>
            <person name="Birren B."/>
        </authorList>
    </citation>
    <scope>NUCLEOTIDE SEQUENCE [LARGE SCALE GENOMIC DNA]</scope>
    <source>
        <strain evidence="3 4">4_1_13</strain>
    </source>
</reference>
<dbReference type="SMART" id="SM00900">
    <property type="entry name" value="FMN_bind"/>
    <property type="match status" value="1"/>
</dbReference>
<dbReference type="HOGENOM" id="CLU_096350_3_0_0"/>
<protein>
    <recommendedName>
        <fullName evidence="2">FMN-binding domain-containing protein</fullName>
    </recommendedName>
</protein>
<dbReference type="Gene3D" id="3.90.1010.20">
    <property type="match status" value="1"/>
</dbReference>
<keyword evidence="1" id="KW-0812">Transmembrane</keyword>
<dbReference type="Pfam" id="PF04205">
    <property type="entry name" value="FMN_bind"/>
    <property type="match status" value="1"/>
</dbReference>
<name>A0A0M1VTS9_FUSVC</name>
<dbReference type="GO" id="GO:0010181">
    <property type="term" value="F:FMN binding"/>
    <property type="evidence" value="ECO:0007669"/>
    <property type="project" value="InterPro"/>
</dbReference>
<dbReference type="AlphaFoldDB" id="A0A0M1VTS9"/>
<dbReference type="Proteomes" id="UP000004925">
    <property type="component" value="Unassembled WGS sequence"/>
</dbReference>
<evidence type="ECO:0000313" key="3">
    <source>
        <dbReference type="EMBL" id="EEO40029.1"/>
    </source>
</evidence>
<evidence type="ECO:0000256" key="1">
    <source>
        <dbReference type="SAM" id="Phobius"/>
    </source>
</evidence>
<dbReference type="GeneID" id="79800199"/>
<evidence type="ECO:0000313" key="4">
    <source>
        <dbReference type="Proteomes" id="UP000004925"/>
    </source>
</evidence>
<comment type="caution">
    <text evidence="3">The sequence shown here is derived from an EMBL/GenBank/DDBJ whole genome shotgun (WGS) entry which is preliminary data.</text>
</comment>
<evidence type="ECO:0000259" key="2">
    <source>
        <dbReference type="SMART" id="SM00900"/>
    </source>
</evidence>
<gene>
    <name evidence="3" type="ORF">FSCG_00742</name>
</gene>
<feature type="domain" description="FMN-binding" evidence="2">
    <location>
        <begin position="43"/>
        <end position="122"/>
    </location>
</feature>
<accession>A0A0M1VTS9</accession>
<feature type="transmembrane region" description="Helical" evidence="1">
    <location>
        <begin position="6"/>
        <end position="26"/>
    </location>
</feature>
<keyword evidence="1" id="KW-0472">Membrane</keyword>
<organism evidence="3 4">
    <name type="scientific">Fusobacterium vincentii 4_1_13</name>
    <dbReference type="NCBI Taxonomy" id="469606"/>
    <lineage>
        <taxon>Bacteria</taxon>
        <taxon>Fusobacteriati</taxon>
        <taxon>Fusobacteriota</taxon>
        <taxon>Fusobacteriia</taxon>
        <taxon>Fusobacteriales</taxon>
        <taxon>Fusobacteriaceae</taxon>
        <taxon>Fusobacterium</taxon>
    </lineage>
</organism>
<dbReference type="GO" id="GO:0016020">
    <property type="term" value="C:membrane"/>
    <property type="evidence" value="ECO:0007669"/>
    <property type="project" value="InterPro"/>
</dbReference>